<dbReference type="InterPro" id="IPR001995">
    <property type="entry name" value="Peptidase_A2_cat"/>
</dbReference>
<dbReference type="GO" id="GO:0004190">
    <property type="term" value="F:aspartic-type endopeptidase activity"/>
    <property type="evidence" value="ECO:0007669"/>
    <property type="project" value="InterPro"/>
</dbReference>
<dbReference type="PROSITE" id="PS50175">
    <property type="entry name" value="ASP_PROT_RETROV"/>
    <property type="match status" value="1"/>
</dbReference>
<gene>
    <name evidence="3" type="ORF">A2866_00140</name>
</gene>
<evidence type="ECO:0000256" key="1">
    <source>
        <dbReference type="ARBA" id="ARBA00022801"/>
    </source>
</evidence>
<dbReference type="Proteomes" id="UP000177026">
    <property type="component" value="Unassembled WGS sequence"/>
</dbReference>
<keyword evidence="1" id="KW-0378">Hydrolase</keyword>
<dbReference type="Gene3D" id="2.40.70.10">
    <property type="entry name" value="Acid Proteases"/>
    <property type="match status" value="1"/>
</dbReference>
<evidence type="ECO:0000313" key="4">
    <source>
        <dbReference type="Proteomes" id="UP000177026"/>
    </source>
</evidence>
<feature type="domain" description="Peptidase A2" evidence="2">
    <location>
        <begin position="37"/>
        <end position="77"/>
    </location>
</feature>
<accession>A0A1F7GKF8</accession>
<dbReference type="AlphaFoldDB" id="A0A1F7GKF8"/>
<evidence type="ECO:0000313" key="3">
    <source>
        <dbReference type="EMBL" id="OGK19530.1"/>
    </source>
</evidence>
<dbReference type="SUPFAM" id="SSF50630">
    <property type="entry name" value="Acid proteases"/>
    <property type="match status" value="1"/>
</dbReference>
<organism evidence="3 4">
    <name type="scientific">Candidatus Roizmanbacteria bacterium RIFCSPHIGHO2_01_FULL_39_8</name>
    <dbReference type="NCBI Taxonomy" id="1802033"/>
    <lineage>
        <taxon>Bacteria</taxon>
        <taxon>Candidatus Roizmaniibacteriota</taxon>
    </lineage>
</organism>
<comment type="caution">
    <text evidence="3">The sequence shown here is derived from an EMBL/GenBank/DDBJ whole genome shotgun (WGS) entry which is preliminary data.</text>
</comment>
<dbReference type="EMBL" id="MFZI01000047">
    <property type="protein sequence ID" value="OGK19530.1"/>
    <property type="molecule type" value="Genomic_DNA"/>
</dbReference>
<sequence length="134" mass="14760">MIVFKYKAESISTDGTLVKRPVADVFLQAASGEWIKFHPYIDSGADVTLIPLSLGKLLGSSARGKKVETIGGISGGVPIIYIKNPMQIGTFTFESHIGWTQIEDVPALLGRADVFDQFDVNFKQKDNVIIFEKR</sequence>
<dbReference type="GO" id="GO:0006508">
    <property type="term" value="P:proteolysis"/>
    <property type="evidence" value="ECO:0007669"/>
    <property type="project" value="InterPro"/>
</dbReference>
<protein>
    <recommendedName>
        <fullName evidence="2">Peptidase A2 domain-containing protein</fullName>
    </recommendedName>
</protein>
<dbReference type="InterPro" id="IPR021109">
    <property type="entry name" value="Peptidase_aspartic_dom_sf"/>
</dbReference>
<name>A0A1F7GKF8_9BACT</name>
<proteinExistence type="predicted"/>
<evidence type="ECO:0000259" key="2">
    <source>
        <dbReference type="PROSITE" id="PS50175"/>
    </source>
</evidence>
<reference evidence="3 4" key="1">
    <citation type="journal article" date="2016" name="Nat. Commun.">
        <title>Thousands of microbial genomes shed light on interconnected biogeochemical processes in an aquifer system.</title>
        <authorList>
            <person name="Anantharaman K."/>
            <person name="Brown C.T."/>
            <person name="Hug L.A."/>
            <person name="Sharon I."/>
            <person name="Castelle C.J."/>
            <person name="Probst A.J."/>
            <person name="Thomas B.C."/>
            <person name="Singh A."/>
            <person name="Wilkins M.J."/>
            <person name="Karaoz U."/>
            <person name="Brodie E.L."/>
            <person name="Williams K.H."/>
            <person name="Hubbard S.S."/>
            <person name="Banfield J.F."/>
        </authorList>
    </citation>
    <scope>NUCLEOTIDE SEQUENCE [LARGE SCALE GENOMIC DNA]</scope>
</reference>